<sequence>MNRVRLENWFNRIWYSDIRPPWWLLPFSWLYCGVVYARQLARRLGLLKVVYPGVATIVVGNLTVGGTGKTPFVIALSRLLSVDGLRVGIVTRGYGGDARDWPCEVTTDSDPLKYGDEAVLLAGSTGVPVYAGPDRLAAARALLAEHSIDVLISDDGLQHTRLGRDIEIVMIDPERSFGNGICLPAGPLREPLSRLEDIDATVALGMHPAAKFQFAAAPGEAINLATPARRLPLKDFAGKPCHAVTGIANPERFFRMLKEQGLQPDTRCFEDHHAFNAADIRFDDDSAVLMTAKDAVKCRKFANSNDWYVPLELHPDPAFKHWLLEILKRKTNLG</sequence>
<dbReference type="UniPathway" id="UPA00359">
    <property type="reaction ID" value="UER00482"/>
</dbReference>
<dbReference type="SUPFAM" id="SSF52540">
    <property type="entry name" value="P-loop containing nucleoside triphosphate hydrolases"/>
    <property type="match status" value="1"/>
</dbReference>
<feature type="transmembrane region" description="Helical" evidence="10">
    <location>
        <begin position="49"/>
        <end position="68"/>
    </location>
</feature>
<evidence type="ECO:0000256" key="10">
    <source>
        <dbReference type="SAM" id="Phobius"/>
    </source>
</evidence>
<reference evidence="11" key="1">
    <citation type="submission" date="2018-06" db="EMBL/GenBank/DDBJ databases">
        <authorList>
            <person name="Zhirakovskaya E."/>
        </authorList>
    </citation>
    <scope>NUCLEOTIDE SEQUENCE</scope>
</reference>
<dbReference type="PANTHER" id="PTHR42724:SF1">
    <property type="entry name" value="TETRAACYLDISACCHARIDE 4'-KINASE, MITOCHONDRIAL-RELATED"/>
    <property type="match status" value="1"/>
</dbReference>
<evidence type="ECO:0000256" key="7">
    <source>
        <dbReference type="ARBA" id="ARBA00022777"/>
    </source>
</evidence>
<dbReference type="CDD" id="cd01983">
    <property type="entry name" value="SIMIBI"/>
    <property type="match status" value="1"/>
</dbReference>
<protein>
    <recommendedName>
        <fullName evidence="2">tetraacyldisaccharide 4'-kinase</fullName>
        <ecNumber evidence="2">2.7.1.130</ecNumber>
    </recommendedName>
</protein>
<keyword evidence="8" id="KW-0067">ATP-binding</keyword>
<evidence type="ECO:0000256" key="1">
    <source>
        <dbReference type="ARBA" id="ARBA00004870"/>
    </source>
</evidence>
<dbReference type="HAMAP" id="MF_00409">
    <property type="entry name" value="LpxK"/>
    <property type="match status" value="1"/>
</dbReference>
<evidence type="ECO:0000256" key="8">
    <source>
        <dbReference type="ARBA" id="ARBA00022840"/>
    </source>
</evidence>
<dbReference type="NCBIfam" id="TIGR00682">
    <property type="entry name" value="lpxK"/>
    <property type="match status" value="1"/>
</dbReference>
<keyword evidence="10" id="KW-0472">Membrane</keyword>
<dbReference type="GO" id="GO:0005886">
    <property type="term" value="C:plasma membrane"/>
    <property type="evidence" value="ECO:0007669"/>
    <property type="project" value="TreeGrafter"/>
</dbReference>
<evidence type="ECO:0000256" key="4">
    <source>
        <dbReference type="ARBA" id="ARBA00022556"/>
    </source>
</evidence>
<keyword evidence="7 11" id="KW-0418">Kinase</keyword>
<keyword evidence="6" id="KW-0547">Nucleotide-binding</keyword>
<proteinExistence type="inferred from homology"/>
<dbReference type="GO" id="GO:0009245">
    <property type="term" value="P:lipid A biosynthetic process"/>
    <property type="evidence" value="ECO:0007669"/>
    <property type="project" value="UniProtKB-KW"/>
</dbReference>
<feature type="transmembrane region" description="Helical" evidence="10">
    <location>
        <begin position="20"/>
        <end position="37"/>
    </location>
</feature>
<dbReference type="GO" id="GO:0009029">
    <property type="term" value="F:lipid-A 4'-kinase activity"/>
    <property type="evidence" value="ECO:0007669"/>
    <property type="project" value="UniProtKB-EC"/>
</dbReference>
<evidence type="ECO:0000256" key="9">
    <source>
        <dbReference type="ARBA" id="ARBA00023098"/>
    </source>
</evidence>
<keyword evidence="10" id="KW-1133">Transmembrane helix</keyword>
<dbReference type="InterPro" id="IPR003758">
    <property type="entry name" value="LpxK"/>
</dbReference>
<dbReference type="EMBL" id="UOFN01000020">
    <property type="protein sequence ID" value="VAW73655.1"/>
    <property type="molecule type" value="Genomic_DNA"/>
</dbReference>
<keyword evidence="5 11" id="KW-0808">Transferase</keyword>
<dbReference type="InterPro" id="IPR027417">
    <property type="entry name" value="P-loop_NTPase"/>
</dbReference>
<dbReference type="GO" id="GO:0009244">
    <property type="term" value="P:lipopolysaccharide core region biosynthetic process"/>
    <property type="evidence" value="ECO:0007669"/>
    <property type="project" value="TreeGrafter"/>
</dbReference>
<keyword evidence="10" id="KW-0812">Transmembrane</keyword>
<accession>A0A3B0XZ26</accession>
<comment type="pathway">
    <text evidence="1">Glycolipid biosynthesis; lipid IV(A) biosynthesis; lipid IV(A) from (3R)-3-hydroxytetradecanoyl-[acyl-carrier-protein] and UDP-N-acetyl-alpha-D-glucosamine: step 6/6.</text>
</comment>
<evidence type="ECO:0000256" key="2">
    <source>
        <dbReference type="ARBA" id="ARBA00012071"/>
    </source>
</evidence>
<dbReference type="GO" id="GO:0005524">
    <property type="term" value="F:ATP binding"/>
    <property type="evidence" value="ECO:0007669"/>
    <property type="project" value="UniProtKB-KW"/>
</dbReference>
<evidence type="ECO:0000256" key="5">
    <source>
        <dbReference type="ARBA" id="ARBA00022679"/>
    </source>
</evidence>
<keyword evidence="9" id="KW-0443">Lipid metabolism</keyword>
<evidence type="ECO:0000313" key="11">
    <source>
        <dbReference type="EMBL" id="VAW73655.1"/>
    </source>
</evidence>
<organism evidence="11">
    <name type="scientific">hydrothermal vent metagenome</name>
    <dbReference type="NCBI Taxonomy" id="652676"/>
    <lineage>
        <taxon>unclassified sequences</taxon>
        <taxon>metagenomes</taxon>
        <taxon>ecological metagenomes</taxon>
    </lineage>
</organism>
<keyword evidence="4" id="KW-0441">Lipid A biosynthesis</keyword>
<evidence type="ECO:0000256" key="3">
    <source>
        <dbReference type="ARBA" id="ARBA00022516"/>
    </source>
</evidence>
<dbReference type="PANTHER" id="PTHR42724">
    <property type="entry name" value="TETRAACYLDISACCHARIDE 4'-KINASE"/>
    <property type="match status" value="1"/>
</dbReference>
<dbReference type="EC" id="2.7.1.130" evidence="2"/>
<dbReference type="AlphaFoldDB" id="A0A3B0XZ26"/>
<name>A0A3B0XZ26_9ZZZZ</name>
<keyword evidence="3" id="KW-0444">Lipid biosynthesis</keyword>
<evidence type="ECO:0000256" key="6">
    <source>
        <dbReference type="ARBA" id="ARBA00022741"/>
    </source>
</evidence>
<gene>
    <name evidence="11" type="ORF">MNBD_GAMMA15-1829</name>
</gene>
<dbReference type="Pfam" id="PF02606">
    <property type="entry name" value="LpxK"/>
    <property type="match status" value="1"/>
</dbReference>